<dbReference type="InterPro" id="IPR011992">
    <property type="entry name" value="EF-hand-dom_pair"/>
</dbReference>
<feature type="domain" description="EF-hand" evidence="4">
    <location>
        <begin position="26"/>
        <end position="61"/>
    </location>
</feature>
<feature type="region of interest" description="Disordered" evidence="3">
    <location>
        <begin position="1"/>
        <end position="21"/>
    </location>
</feature>
<evidence type="ECO:0000256" key="1">
    <source>
        <dbReference type="ARBA" id="ARBA00022737"/>
    </source>
</evidence>
<organism evidence="5 6">
    <name type="scientific">Anopheles dirus</name>
    <dbReference type="NCBI Taxonomy" id="7168"/>
    <lineage>
        <taxon>Eukaryota</taxon>
        <taxon>Metazoa</taxon>
        <taxon>Ecdysozoa</taxon>
        <taxon>Arthropoda</taxon>
        <taxon>Hexapoda</taxon>
        <taxon>Insecta</taxon>
        <taxon>Pterygota</taxon>
        <taxon>Neoptera</taxon>
        <taxon>Endopterygota</taxon>
        <taxon>Diptera</taxon>
        <taxon>Nematocera</taxon>
        <taxon>Culicoidea</taxon>
        <taxon>Culicidae</taxon>
        <taxon>Anophelinae</taxon>
        <taxon>Anopheles</taxon>
    </lineage>
</organism>
<proteinExistence type="predicted"/>
<keyword evidence="1" id="KW-0677">Repeat</keyword>
<dbReference type="InterPro" id="IPR002048">
    <property type="entry name" value="EF_hand_dom"/>
</dbReference>
<dbReference type="Proteomes" id="UP000075884">
    <property type="component" value="Unassembled WGS sequence"/>
</dbReference>
<dbReference type="AlphaFoldDB" id="A0A182NJA6"/>
<evidence type="ECO:0000313" key="6">
    <source>
        <dbReference type="Proteomes" id="UP000075884"/>
    </source>
</evidence>
<dbReference type="Pfam" id="PF13202">
    <property type="entry name" value="EF-hand_5"/>
    <property type="match status" value="1"/>
</dbReference>
<keyword evidence="6" id="KW-1185">Reference proteome</keyword>
<evidence type="ECO:0000313" key="5">
    <source>
        <dbReference type="EnsemblMetazoa" id="ADIR007730-PA"/>
    </source>
</evidence>
<dbReference type="STRING" id="7168.A0A182NJA6"/>
<keyword evidence="2" id="KW-0106">Calcium</keyword>
<dbReference type="InterPro" id="IPR018247">
    <property type="entry name" value="EF_Hand_1_Ca_BS"/>
</dbReference>
<reference evidence="6" key="1">
    <citation type="submission" date="2013-03" db="EMBL/GenBank/DDBJ databases">
        <title>The Genome Sequence of Anopheles dirus WRAIR2.</title>
        <authorList>
            <consortium name="The Broad Institute Genomics Platform"/>
            <person name="Neafsey D.E."/>
            <person name="Walton C."/>
            <person name="Walker B."/>
            <person name="Young S.K."/>
            <person name="Zeng Q."/>
            <person name="Gargeya S."/>
            <person name="Fitzgerald M."/>
            <person name="Haas B."/>
            <person name="Abouelleil A."/>
            <person name="Allen A.W."/>
            <person name="Alvarado L."/>
            <person name="Arachchi H.M."/>
            <person name="Berlin A.M."/>
            <person name="Chapman S.B."/>
            <person name="Gainer-Dewar J."/>
            <person name="Goldberg J."/>
            <person name="Griggs A."/>
            <person name="Gujja S."/>
            <person name="Hansen M."/>
            <person name="Howarth C."/>
            <person name="Imamovic A."/>
            <person name="Ireland A."/>
            <person name="Larimer J."/>
            <person name="McCowan C."/>
            <person name="Murphy C."/>
            <person name="Pearson M."/>
            <person name="Poon T.W."/>
            <person name="Priest M."/>
            <person name="Roberts A."/>
            <person name="Saif S."/>
            <person name="Shea T."/>
            <person name="Sisk P."/>
            <person name="Sykes S."/>
            <person name="Wortman J."/>
            <person name="Nusbaum C."/>
            <person name="Birren B."/>
        </authorList>
    </citation>
    <scope>NUCLEOTIDE SEQUENCE [LARGE SCALE GENOMIC DNA]</scope>
    <source>
        <strain evidence="6">WRAIR2</strain>
    </source>
</reference>
<dbReference type="FunFam" id="1.10.238.10:FF:000001">
    <property type="entry name" value="Calmodulin 1"/>
    <property type="match status" value="1"/>
</dbReference>
<dbReference type="Pfam" id="PF13405">
    <property type="entry name" value="EF-hand_6"/>
    <property type="match status" value="1"/>
</dbReference>
<dbReference type="InterPro" id="IPR050403">
    <property type="entry name" value="Myosin_RLC"/>
</dbReference>
<evidence type="ECO:0000256" key="3">
    <source>
        <dbReference type="SAM" id="MobiDB-lite"/>
    </source>
</evidence>
<reference evidence="5" key="2">
    <citation type="submission" date="2020-05" db="UniProtKB">
        <authorList>
            <consortium name="EnsemblMetazoa"/>
        </authorList>
    </citation>
    <scope>IDENTIFICATION</scope>
    <source>
        <strain evidence="5">WRAIR2</strain>
    </source>
</reference>
<dbReference type="PROSITE" id="PS50222">
    <property type="entry name" value="EF_HAND_2"/>
    <property type="match status" value="2"/>
</dbReference>
<evidence type="ECO:0000259" key="4">
    <source>
        <dbReference type="PROSITE" id="PS50222"/>
    </source>
</evidence>
<protein>
    <recommendedName>
        <fullName evidence="4">EF-hand domain-containing protein</fullName>
    </recommendedName>
</protein>
<evidence type="ECO:0000256" key="2">
    <source>
        <dbReference type="ARBA" id="ARBA00022837"/>
    </source>
</evidence>
<dbReference type="EnsemblMetazoa" id="ADIR007730-RA">
    <property type="protein sequence ID" value="ADIR007730-PA"/>
    <property type="gene ID" value="ADIR007730"/>
</dbReference>
<name>A0A182NJA6_9DIPT</name>
<dbReference type="SUPFAM" id="SSF47473">
    <property type="entry name" value="EF-hand"/>
    <property type="match status" value="1"/>
</dbReference>
<dbReference type="SMART" id="SM00054">
    <property type="entry name" value="EFh"/>
    <property type="match status" value="2"/>
</dbReference>
<dbReference type="GO" id="GO:0005509">
    <property type="term" value="F:calcium ion binding"/>
    <property type="evidence" value="ECO:0007669"/>
    <property type="project" value="InterPro"/>
</dbReference>
<dbReference type="PROSITE" id="PS00018">
    <property type="entry name" value="EF_HAND_1"/>
    <property type="match status" value="2"/>
</dbReference>
<feature type="compositionally biased region" description="Basic residues" evidence="3">
    <location>
        <begin position="1"/>
        <end position="14"/>
    </location>
</feature>
<accession>A0A182NJA6</accession>
<dbReference type="PANTHER" id="PTHR23049">
    <property type="entry name" value="MYOSIN REGULATORY LIGHT CHAIN 2"/>
    <property type="match status" value="1"/>
</dbReference>
<dbReference type="VEuPathDB" id="VectorBase:ADIR007730"/>
<dbReference type="Gene3D" id="1.10.238.10">
    <property type="entry name" value="EF-hand"/>
    <property type="match status" value="2"/>
</dbReference>
<sequence length="173" mass="19623">MASHPSKRTKKKRHETSTIPSELPKQQIAELRKLFQMLDVNRSGVIEREDLRVYLSAMEPDESAAIEHQLDSMLSEAHGAPLNFTLFLTLFAQKIPESDPPEDVEDAFKCLDANDDGTVDAKELRRWLTTQGDRLTHEEVDAIFSHMSIKNGRLDYVAFTKLLAMDVTVPKKS</sequence>
<feature type="domain" description="EF-hand" evidence="4">
    <location>
        <begin position="99"/>
        <end position="134"/>
    </location>
</feature>
<dbReference type="CDD" id="cd00051">
    <property type="entry name" value="EFh"/>
    <property type="match status" value="1"/>
</dbReference>